<organism evidence="1 2">
    <name type="scientific">Candidatus Daviesbacteria bacterium GW2011_GWF2_38_6</name>
    <dbReference type="NCBI Taxonomy" id="1618432"/>
    <lineage>
        <taxon>Bacteria</taxon>
        <taxon>Candidatus Daviesiibacteriota</taxon>
    </lineage>
</organism>
<proteinExistence type="predicted"/>
<reference evidence="1 2" key="1">
    <citation type="journal article" date="2015" name="Nature">
        <title>rRNA introns, odd ribosomes, and small enigmatic genomes across a large radiation of phyla.</title>
        <authorList>
            <person name="Brown C.T."/>
            <person name="Hug L.A."/>
            <person name="Thomas B.C."/>
            <person name="Sharon I."/>
            <person name="Castelle C.J."/>
            <person name="Singh A."/>
            <person name="Wilkins M.J."/>
            <person name="Williams K.H."/>
            <person name="Banfield J.F."/>
        </authorList>
    </citation>
    <scope>NUCLEOTIDE SEQUENCE [LARGE SCALE GENOMIC DNA]</scope>
</reference>
<evidence type="ECO:0000313" key="1">
    <source>
        <dbReference type="EMBL" id="KKQ78418.1"/>
    </source>
</evidence>
<dbReference type="Proteomes" id="UP000034324">
    <property type="component" value="Unassembled WGS sequence"/>
</dbReference>
<gene>
    <name evidence="1" type="ORF">US99_C0022G0010</name>
</gene>
<comment type="caution">
    <text evidence="1">The sequence shown here is derived from an EMBL/GenBank/DDBJ whole genome shotgun (WGS) entry which is preliminary data.</text>
</comment>
<evidence type="ECO:0000313" key="2">
    <source>
        <dbReference type="Proteomes" id="UP000034324"/>
    </source>
</evidence>
<dbReference type="AlphaFoldDB" id="A0A0G0KFJ7"/>
<sequence length="114" mass="12531">MTETQPVYRIQTNPVLEFRRGSWGLPVPVRPMVLGEVRSGETIRVIDPQGNDYGEISVHGGQLFVGGAEHIVGYSGHLYPTADGAVTDGNVCLQHRHPHTSPESPPMIKIHKVR</sequence>
<protein>
    <submittedName>
        <fullName evidence="1">Uncharacterized protein</fullName>
    </submittedName>
</protein>
<name>A0A0G0KFJ7_9BACT</name>
<dbReference type="EMBL" id="LBVC01000022">
    <property type="protein sequence ID" value="KKQ78418.1"/>
    <property type="molecule type" value="Genomic_DNA"/>
</dbReference>
<accession>A0A0G0KFJ7</accession>